<dbReference type="EMBL" id="JAUFPX010000002">
    <property type="protein sequence ID" value="MDN3589866.1"/>
    <property type="molecule type" value="Genomic_DNA"/>
</dbReference>
<sequence length="70" mass="7811">MTLSLLANLKSHWKDNETARQIAQLTDRELADIGAEQIGGRILSKAQNYRVADGLRRTPSPLRYVSFPSA</sequence>
<comment type="caution">
    <text evidence="2">The sequence shown here is derived from an EMBL/GenBank/DDBJ whole genome shotgun (WGS) entry which is preliminary data.</text>
</comment>
<keyword evidence="3" id="KW-1185">Reference proteome</keyword>
<organism evidence="2 3">
    <name type="scientific">Methylobacterium adhaesivum</name>
    <dbReference type="NCBI Taxonomy" id="333297"/>
    <lineage>
        <taxon>Bacteria</taxon>
        <taxon>Pseudomonadati</taxon>
        <taxon>Pseudomonadota</taxon>
        <taxon>Alphaproteobacteria</taxon>
        <taxon>Hyphomicrobiales</taxon>
        <taxon>Methylobacteriaceae</taxon>
        <taxon>Methylobacterium</taxon>
    </lineage>
</organism>
<reference evidence="3" key="1">
    <citation type="journal article" date="2019" name="Int. J. Syst. Evol. Microbiol.">
        <title>The Global Catalogue of Microorganisms (GCM) 10K type strain sequencing project: providing services to taxonomists for standard genome sequencing and annotation.</title>
        <authorList>
            <consortium name="The Broad Institute Genomics Platform"/>
            <consortium name="The Broad Institute Genome Sequencing Center for Infectious Disease"/>
            <person name="Wu L."/>
            <person name="Ma J."/>
        </authorList>
    </citation>
    <scope>NUCLEOTIDE SEQUENCE [LARGE SCALE GENOMIC DNA]</scope>
    <source>
        <strain evidence="3">CECT 7069</strain>
    </source>
</reference>
<evidence type="ECO:0000313" key="2">
    <source>
        <dbReference type="EMBL" id="MDN3589866.1"/>
    </source>
</evidence>
<feature type="domain" description="YjiS-like" evidence="1">
    <location>
        <begin position="5"/>
        <end position="34"/>
    </location>
</feature>
<proteinExistence type="predicted"/>
<dbReference type="InterPro" id="IPR009506">
    <property type="entry name" value="YjiS-like"/>
</dbReference>
<protein>
    <submittedName>
        <fullName evidence="2">DUF1127 domain-containing protein</fullName>
    </submittedName>
</protein>
<evidence type="ECO:0000259" key="1">
    <source>
        <dbReference type="Pfam" id="PF06568"/>
    </source>
</evidence>
<dbReference type="RefSeq" id="WP_238221210.1">
    <property type="nucleotide sequence ID" value="NZ_BPQD01000001.1"/>
</dbReference>
<evidence type="ECO:0000313" key="3">
    <source>
        <dbReference type="Proteomes" id="UP001224644"/>
    </source>
</evidence>
<accession>A0ABT8BF26</accession>
<gene>
    <name evidence="2" type="ORF">QWZ12_04490</name>
</gene>
<name>A0ABT8BF26_9HYPH</name>
<dbReference type="Proteomes" id="UP001224644">
    <property type="component" value="Unassembled WGS sequence"/>
</dbReference>
<dbReference type="Pfam" id="PF06568">
    <property type="entry name" value="YjiS-like"/>
    <property type="match status" value="1"/>
</dbReference>